<dbReference type="GO" id="GO:0043856">
    <property type="term" value="F:anti-sigma factor antagonist activity"/>
    <property type="evidence" value="ECO:0007669"/>
    <property type="project" value="TreeGrafter"/>
</dbReference>
<protein>
    <submittedName>
        <fullName evidence="2">Putative anti-sigma factor antagonist</fullName>
    </submittedName>
</protein>
<dbReference type="Pfam" id="PF01740">
    <property type="entry name" value="STAS"/>
    <property type="match status" value="1"/>
</dbReference>
<name>A0A128F310_9GAMM</name>
<dbReference type="SUPFAM" id="SSF52091">
    <property type="entry name" value="SpoIIaa-like"/>
    <property type="match status" value="1"/>
</dbReference>
<dbReference type="OrthoDB" id="9796076at2"/>
<dbReference type="InterPro" id="IPR002645">
    <property type="entry name" value="STAS_dom"/>
</dbReference>
<evidence type="ECO:0000259" key="1">
    <source>
        <dbReference type="PROSITE" id="PS50801"/>
    </source>
</evidence>
<dbReference type="EMBL" id="FIZX01000002">
    <property type="protein sequence ID" value="CZF81159.1"/>
    <property type="molecule type" value="Genomic_DNA"/>
</dbReference>
<gene>
    <name evidence="2" type="ORF">GCE9029_02432</name>
</gene>
<dbReference type="Proteomes" id="UP000071641">
    <property type="component" value="Unassembled WGS sequence"/>
</dbReference>
<accession>A0A128F310</accession>
<feature type="domain" description="STAS" evidence="1">
    <location>
        <begin position="2"/>
        <end position="108"/>
    </location>
</feature>
<dbReference type="InterPro" id="IPR036513">
    <property type="entry name" value="STAS_dom_sf"/>
</dbReference>
<evidence type="ECO:0000313" key="2">
    <source>
        <dbReference type="EMBL" id="CZF81159.1"/>
    </source>
</evidence>
<dbReference type="AlphaFoldDB" id="A0A128F310"/>
<dbReference type="RefSeq" id="WP_062663503.1">
    <property type="nucleotide sequence ID" value="NZ_FIZX01000002.1"/>
</dbReference>
<dbReference type="Gene3D" id="3.30.750.24">
    <property type="entry name" value="STAS domain"/>
    <property type="match status" value="1"/>
</dbReference>
<reference evidence="3" key="1">
    <citation type="submission" date="2016-02" db="EMBL/GenBank/DDBJ databases">
        <authorList>
            <person name="Rodrigo-Torres Lidia"/>
            <person name="Arahal R.David."/>
        </authorList>
    </citation>
    <scope>NUCLEOTIDE SEQUENCE [LARGE SCALE GENOMIC DNA]</scope>
    <source>
        <strain evidence="3">CECT 9029</strain>
    </source>
</reference>
<dbReference type="PANTHER" id="PTHR33495:SF2">
    <property type="entry name" value="ANTI-SIGMA FACTOR ANTAGONIST TM_1081-RELATED"/>
    <property type="match status" value="1"/>
</dbReference>
<keyword evidence="3" id="KW-1185">Reference proteome</keyword>
<sequence>MQIESIKQPDESLLLIVRGDMDAQGCSEAQPTLDELVAEEKMSDITMNLGEVDFLDSSGIGAIVFLFKRLKAKGHTLSLTNVHGQPMEIITLLRINSAISVEAAQTTQ</sequence>
<dbReference type="STRING" id="1796497.GCE9029_02432"/>
<evidence type="ECO:0000313" key="3">
    <source>
        <dbReference type="Proteomes" id="UP000071641"/>
    </source>
</evidence>
<dbReference type="PANTHER" id="PTHR33495">
    <property type="entry name" value="ANTI-SIGMA FACTOR ANTAGONIST TM_1081-RELATED-RELATED"/>
    <property type="match status" value="1"/>
</dbReference>
<organism evidence="2 3">
    <name type="scientific">Grimontia celer</name>
    <dbReference type="NCBI Taxonomy" id="1796497"/>
    <lineage>
        <taxon>Bacteria</taxon>
        <taxon>Pseudomonadati</taxon>
        <taxon>Pseudomonadota</taxon>
        <taxon>Gammaproteobacteria</taxon>
        <taxon>Vibrionales</taxon>
        <taxon>Vibrionaceae</taxon>
        <taxon>Grimontia</taxon>
    </lineage>
</organism>
<dbReference type="PROSITE" id="PS50801">
    <property type="entry name" value="STAS"/>
    <property type="match status" value="1"/>
</dbReference>
<proteinExistence type="predicted"/>
<dbReference type="CDD" id="cd07043">
    <property type="entry name" value="STAS_anti-anti-sigma_factors"/>
    <property type="match status" value="1"/>
</dbReference>